<feature type="compositionally biased region" description="Basic and acidic residues" evidence="1">
    <location>
        <begin position="322"/>
        <end position="343"/>
    </location>
</feature>
<dbReference type="AlphaFoldDB" id="K0Z5P6"/>
<reference evidence="3 4" key="1">
    <citation type="submission" date="2012-08" db="EMBL/GenBank/DDBJ databases">
        <title>The Genome Sequence of Turicella otitidis ATCC 51513.</title>
        <authorList>
            <consortium name="The Broad Institute Genome Sequencing Platform"/>
            <person name="Earl A."/>
            <person name="Ward D."/>
            <person name="Feldgarden M."/>
            <person name="Gevers D."/>
            <person name="Huys G."/>
            <person name="Walker B."/>
            <person name="Young S.K."/>
            <person name="Zeng Q."/>
            <person name="Gargeya S."/>
            <person name="Fitzgerald M."/>
            <person name="Haas B."/>
            <person name="Abouelleil A."/>
            <person name="Alvarado L."/>
            <person name="Arachchi H.M."/>
            <person name="Berlin A.M."/>
            <person name="Chapman S.B."/>
            <person name="Goldberg J."/>
            <person name="Griggs A."/>
            <person name="Gujja S."/>
            <person name="Hansen M."/>
            <person name="Howarth C."/>
            <person name="Imamovic A."/>
            <person name="Larimer J."/>
            <person name="McCowen C."/>
            <person name="Montmayeur A."/>
            <person name="Murphy C."/>
            <person name="Neiman D."/>
            <person name="Pearson M."/>
            <person name="Priest M."/>
            <person name="Roberts A."/>
            <person name="Saif S."/>
            <person name="Shea T."/>
            <person name="Sisk P."/>
            <person name="Sykes S."/>
            <person name="Wortman J."/>
            <person name="Nusbaum C."/>
            <person name="Birren B."/>
        </authorList>
    </citation>
    <scope>NUCLEOTIDE SEQUENCE [LARGE SCALE GENOMIC DNA]</scope>
    <source>
        <strain evidence="3 4">ATCC 51513</strain>
    </source>
</reference>
<evidence type="ECO:0000256" key="1">
    <source>
        <dbReference type="SAM" id="MobiDB-lite"/>
    </source>
</evidence>
<dbReference type="InterPro" id="IPR033469">
    <property type="entry name" value="CYTH-like_dom_sf"/>
</dbReference>
<name>K0Z5P6_9CORY</name>
<dbReference type="PATRIC" id="fig|883169.3.peg.296"/>
<keyword evidence="4" id="KW-1185">Reference proteome</keyword>
<evidence type="ECO:0000313" key="3">
    <source>
        <dbReference type="EMBL" id="EJZ82755.1"/>
    </source>
</evidence>
<gene>
    <name evidence="3" type="ORF">HMPREF9719_00315</name>
</gene>
<feature type="region of interest" description="Disordered" evidence="1">
    <location>
        <begin position="313"/>
        <end position="353"/>
    </location>
</feature>
<dbReference type="RefSeq" id="WP_004600205.1">
    <property type="nucleotide sequence ID" value="NZ_HF541865.1"/>
</dbReference>
<dbReference type="EMBL" id="AHAE01000019">
    <property type="protein sequence ID" value="EJZ82755.1"/>
    <property type="molecule type" value="Genomic_DNA"/>
</dbReference>
<dbReference type="PROSITE" id="PS51707">
    <property type="entry name" value="CYTH"/>
    <property type="match status" value="1"/>
</dbReference>
<dbReference type="Gene3D" id="2.40.320.10">
    <property type="entry name" value="Hypothetical Protein Pfu-838710-001"/>
    <property type="match status" value="1"/>
</dbReference>
<dbReference type="Proteomes" id="UP000006078">
    <property type="component" value="Unassembled WGS sequence"/>
</dbReference>
<dbReference type="SMART" id="SM01118">
    <property type="entry name" value="CYTH"/>
    <property type="match status" value="1"/>
</dbReference>
<dbReference type="HOGENOM" id="CLU_026984_1_0_11"/>
<accession>K0Z5P6</accession>
<dbReference type="eggNOG" id="COG3025">
    <property type="taxonomic scope" value="Bacteria"/>
</dbReference>
<sequence>MATSDIEVEATFAVPTDELEAPDLSGVDHVASASETTSFTLRATYFDTKDLRLTRAAITLRRRTGGRDEGWHLKLPGRGRARREIGVAIDAAPGVNGDGTVTLPAELHDLVRAVVRNEEIVPIAQVDNHRTETALVDKHRADIATFCDDRVRAASLLPGGTETSWREWELELSAELAENARGARVLDQVRSLVEEAGAHESDSPSKLLTALGDSLDTAPKPPQPYEFQAYDERDETFTGLVEALSAYRDALVYRDARARRREAGTVTSFMSAAVGLRLALRGLYELFEHDSWDERLDPVEAIDARLHAAAERAAESATRAGGHRELKERVDANSSGKIDEHTRSRLGQGSRAAAKRGHNKLVAELNSKAYIDALDALDRLLADPPVPSRRERRKAPAIIVRAVKRGYVAIKNRRKDLNSEPALPCDDERAARLIDEAWRHAEELVAAAELAREYTAYRAEALAADAASFTALLRQVRQLSAAAELVAERAEHAAGRGESTFAYGVVYESLRERTAAVIRRADSEFKTLKKSYKAFRRSIEEP</sequence>
<organism evidence="3 4">
    <name type="scientific">Corynebacterium otitidis ATCC 51513</name>
    <dbReference type="NCBI Taxonomy" id="883169"/>
    <lineage>
        <taxon>Bacteria</taxon>
        <taxon>Bacillati</taxon>
        <taxon>Actinomycetota</taxon>
        <taxon>Actinomycetes</taxon>
        <taxon>Mycobacteriales</taxon>
        <taxon>Corynebacteriaceae</taxon>
        <taxon>Corynebacterium</taxon>
    </lineage>
</organism>
<protein>
    <recommendedName>
        <fullName evidence="2">CYTH domain-containing protein</fullName>
    </recommendedName>
</protein>
<evidence type="ECO:0000259" key="2">
    <source>
        <dbReference type="PROSITE" id="PS51707"/>
    </source>
</evidence>
<evidence type="ECO:0000313" key="4">
    <source>
        <dbReference type="Proteomes" id="UP000006078"/>
    </source>
</evidence>
<proteinExistence type="predicted"/>
<dbReference type="OrthoDB" id="9777271at2"/>
<comment type="caution">
    <text evidence="3">The sequence shown here is derived from an EMBL/GenBank/DDBJ whole genome shotgun (WGS) entry which is preliminary data.</text>
</comment>
<dbReference type="SUPFAM" id="SSF55154">
    <property type="entry name" value="CYTH-like phosphatases"/>
    <property type="match status" value="1"/>
</dbReference>
<feature type="domain" description="CYTH" evidence="2">
    <location>
        <begin position="5"/>
        <end position="214"/>
    </location>
</feature>
<dbReference type="InterPro" id="IPR023577">
    <property type="entry name" value="CYTH_domain"/>
</dbReference>
<dbReference type="CDD" id="cd07374">
    <property type="entry name" value="CYTH-like_Pase"/>
    <property type="match status" value="1"/>
</dbReference>
<dbReference type="Pfam" id="PF01928">
    <property type="entry name" value="CYTH"/>
    <property type="match status" value="1"/>
</dbReference>